<comment type="caution">
    <text evidence="2">The sequence shown here is derived from an EMBL/GenBank/DDBJ whole genome shotgun (WGS) entry which is preliminary data.</text>
</comment>
<keyword evidence="3" id="KW-1185">Reference proteome</keyword>
<gene>
    <name evidence="2" type="ORF">PoB_003604300</name>
</gene>
<organism evidence="2 3">
    <name type="scientific">Plakobranchus ocellatus</name>
    <dbReference type="NCBI Taxonomy" id="259542"/>
    <lineage>
        <taxon>Eukaryota</taxon>
        <taxon>Metazoa</taxon>
        <taxon>Spiralia</taxon>
        <taxon>Lophotrochozoa</taxon>
        <taxon>Mollusca</taxon>
        <taxon>Gastropoda</taxon>
        <taxon>Heterobranchia</taxon>
        <taxon>Euthyneura</taxon>
        <taxon>Panpulmonata</taxon>
        <taxon>Sacoglossa</taxon>
        <taxon>Placobranchoidea</taxon>
        <taxon>Plakobranchidae</taxon>
        <taxon>Plakobranchus</taxon>
    </lineage>
</organism>
<dbReference type="Proteomes" id="UP000735302">
    <property type="component" value="Unassembled WGS sequence"/>
</dbReference>
<dbReference type="EMBL" id="BLXT01004106">
    <property type="protein sequence ID" value="GFO09538.1"/>
    <property type="molecule type" value="Genomic_DNA"/>
</dbReference>
<proteinExistence type="predicted"/>
<feature type="region of interest" description="Disordered" evidence="1">
    <location>
        <begin position="1"/>
        <end position="23"/>
    </location>
</feature>
<evidence type="ECO:0000313" key="3">
    <source>
        <dbReference type="Proteomes" id="UP000735302"/>
    </source>
</evidence>
<sequence length="180" mass="20136">MGRGAFEPSVWPGRRQQGSNPQQKGPYRFCQGEFAIHFATNALHVRKSEESKKLLGSPCMQRTGVILQNSHCNVFLRAISILSRVTRLLVATFDTDMKHRALLVAICCQRAGSGGPNRDIRVLEDLRLKVAGDRRWLHSGSSEGLTGLESLRSFYNERIRCTVEQECDDISSIVSSSRSE</sequence>
<accession>A0AAV4ASJ5</accession>
<name>A0AAV4ASJ5_9GAST</name>
<reference evidence="2 3" key="1">
    <citation type="journal article" date="2021" name="Elife">
        <title>Chloroplast acquisition without the gene transfer in kleptoplastic sea slugs, Plakobranchus ocellatus.</title>
        <authorList>
            <person name="Maeda T."/>
            <person name="Takahashi S."/>
            <person name="Yoshida T."/>
            <person name="Shimamura S."/>
            <person name="Takaki Y."/>
            <person name="Nagai Y."/>
            <person name="Toyoda A."/>
            <person name="Suzuki Y."/>
            <person name="Arimoto A."/>
            <person name="Ishii H."/>
            <person name="Satoh N."/>
            <person name="Nishiyama T."/>
            <person name="Hasebe M."/>
            <person name="Maruyama T."/>
            <person name="Minagawa J."/>
            <person name="Obokata J."/>
            <person name="Shigenobu S."/>
        </authorList>
    </citation>
    <scope>NUCLEOTIDE SEQUENCE [LARGE SCALE GENOMIC DNA]</scope>
</reference>
<protein>
    <submittedName>
        <fullName evidence="2">Uncharacterized protein</fullName>
    </submittedName>
</protein>
<evidence type="ECO:0000256" key="1">
    <source>
        <dbReference type="SAM" id="MobiDB-lite"/>
    </source>
</evidence>
<evidence type="ECO:0000313" key="2">
    <source>
        <dbReference type="EMBL" id="GFO09538.1"/>
    </source>
</evidence>
<dbReference type="AlphaFoldDB" id="A0AAV4ASJ5"/>